<feature type="region of interest" description="Disordered" evidence="10">
    <location>
        <begin position="678"/>
        <end position="741"/>
    </location>
</feature>
<dbReference type="PROSITE" id="PS01359">
    <property type="entry name" value="ZF_PHD_1"/>
    <property type="match status" value="1"/>
</dbReference>
<evidence type="ECO:0000256" key="4">
    <source>
        <dbReference type="ARBA" id="ARBA00022833"/>
    </source>
</evidence>
<feature type="compositionally biased region" description="Basic and acidic residues" evidence="10">
    <location>
        <begin position="454"/>
        <end position="465"/>
    </location>
</feature>
<feature type="compositionally biased region" description="Basic and acidic residues" evidence="10">
    <location>
        <begin position="2053"/>
        <end position="2073"/>
    </location>
</feature>
<dbReference type="GO" id="GO:0005634">
    <property type="term" value="C:nucleus"/>
    <property type="evidence" value="ECO:0007669"/>
    <property type="project" value="UniProtKB-SubCell"/>
</dbReference>
<keyword evidence="4" id="KW-0862">Zinc</keyword>
<feature type="compositionally biased region" description="Polar residues" evidence="10">
    <location>
        <begin position="568"/>
        <end position="579"/>
    </location>
</feature>
<dbReference type="GO" id="GO:0006351">
    <property type="term" value="P:DNA-templated transcription"/>
    <property type="evidence" value="ECO:0007669"/>
    <property type="project" value="InterPro"/>
</dbReference>
<evidence type="ECO:0000256" key="10">
    <source>
        <dbReference type="SAM" id="MobiDB-lite"/>
    </source>
</evidence>
<feature type="compositionally biased region" description="Polar residues" evidence="10">
    <location>
        <begin position="295"/>
        <end position="304"/>
    </location>
</feature>
<feature type="coiled-coil region" evidence="9">
    <location>
        <begin position="1668"/>
        <end position="1695"/>
    </location>
</feature>
<evidence type="ECO:0008006" key="15">
    <source>
        <dbReference type="Google" id="ProtNLM"/>
    </source>
</evidence>
<keyword evidence="9" id="KW-0175">Coiled coil</keyword>
<feature type="compositionally biased region" description="Basic residues" evidence="10">
    <location>
        <begin position="334"/>
        <end position="345"/>
    </location>
</feature>
<dbReference type="SMART" id="SM00510">
    <property type="entry name" value="TFS2M"/>
    <property type="match status" value="1"/>
</dbReference>
<dbReference type="SUPFAM" id="SSF160481">
    <property type="entry name" value="BRK domain-like"/>
    <property type="match status" value="1"/>
</dbReference>
<evidence type="ECO:0000259" key="11">
    <source>
        <dbReference type="PROSITE" id="PS50016"/>
    </source>
</evidence>
<feature type="region of interest" description="Disordered" evidence="10">
    <location>
        <begin position="1778"/>
        <end position="1833"/>
    </location>
</feature>
<keyword evidence="5" id="KW-0805">Transcription regulation</keyword>
<feature type="region of interest" description="Disordered" evidence="10">
    <location>
        <begin position="54"/>
        <end position="75"/>
    </location>
</feature>
<feature type="region of interest" description="Disordered" evidence="10">
    <location>
        <begin position="837"/>
        <end position="864"/>
    </location>
</feature>
<evidence type="ECO:0000256" key="2">
    <source>
        <dbReference type="ARBA" id="ARBA00022723"/>
    </source>
</evidence>
<feature type="compositionally biased region" description="Low complexity" evidence="10">
    <location>
        <begin position="1778"/>
        <end position="1802"/>
    </location>
</feature>
<reference evidence="13 14" key="1">
    <citation type="submission" date="2024-03" db="EMBL/GenBank/DDBJ databases">
        <title>Adaptation during the transition from Ophiocordyceps entomopathogen to insect associate is accompanied by gene loss and intensified selection.</title>
        <authorList>
            <person name="Ward C.M."/>
            <person name="Onetto C.A."/>
            <person name="Borneman A.R."/>
        </authorList>
    </citation>
    <scope>NUCLEOTIDE SEQUENCE [LARGE SCALE GENOMIC DNA]</scope>
    <source>
        <strain evidence="13">AWRI1</strain>
        <tissue evidence="13">Single Adult Female</tissue>
    </source>
</reference>
<evidence type="ECO:0000313" key="13">
    <source>
        <dbReference type="EMBL" id="KAK7603472.1"/>
    </source>
</evidence>
<keyword evidence="6" id="KW-0804">Transcription</keyword>
<evidence type="ECO:0000256" key="7">
    <source>
        <dbReference type="ARBA" id="ARBA00023242"/>
    </source>
</evidence>
<feature type="compositionally biased region" description="Basic and acidic residues" evidence="10">
    <location>
        <begin position="1307"/>
        <end position="1325"/>
    </location>
</feature>
<feature type="compositionally biased region" description="Basic residues" evidence="10">
    <location>
        <begin position="1326"/>
        <end position="1344"/>
    </location>
</feature>
<evidence type="ECO:0000256" key="8">
    <source>
        <dbReference type="PROSITE-ProRule" id="PRU00146"/>
    </source>
</evidence>
<dbReference type="EMBL" id="JBBCAQ010000006">
    <property type="protein sequence ID" value="KAK7603472.1"/>
    <property type="molecule type" value="Genomic_DNA"/>
</dbReference>
<dbReference type="InterPro" id="IPR003618">
    <property type="entry name" value="TFIIS_cen_dom"/>
</dbReference>
<dbReference type="InterPro" id="IPR013083">
    <property type="entry name" value="Znf_RING/FYVE/PHD"/>
</dbReference>
<feature type="compositionally biased region" description="Basic and acidic residues" evidence="10">
    <location>
        <begin position="1221"/>
        <end position="1246"/>
    </location>
</feature>
<evidence type="ECO:0000256" key="1">
    <source>
        <dbReference type="ARBA" id="ARBA00004123"/>
    </source>
</evidence>
<keyword evidence="7" id="KW-0539">Nucleus</keyword>
<dbReference type="InterPro" id="IPR006576">
    <property type="entry name" value="BRK_domain"/>
</dbReference>
<dbReference type="InterPro" id="IPR011011">
    <property type="entry name" value="Znf_FYVE_PHD"/>
</dbReference>
<dbReference type="Gene3D" id="1.10.472.30">
    <property type="entry name" value="Transcription elongation factor S-II, central domain"/>
    <property type="match status" value="1"/>
</dbReference>
<evidence type="ECO:0000256" key="5">
    <source>
        <dbReference type="ARBA" id="ARBA00023015"/>
    </source>
</evidence>
<feature type="region of interest" description="Disordered" evidence="10">
    <location>
        <begin position="1182"/>
        <end position="1387"/>
    </location>
</feature>
<feature type="compositionally biased region" description="Basic and acidic residues" evidence="10">
    <location>
        <begin position="593"/>
        <end position="608"/>
    </location>
</feature>
<feature type="region of interest" description="Disordered" evidence="10">
    <location>
        <begin position="1955"/>
        <end position="2073"/>
    </location>
</feature>
<dbReference type="PROSITE" id="PS50016">
    <property type="entry name" value="ZF_PHD_2"/>
    <property type="match status" value="1"/>
</dbReference>
<dbReference type="InterPro" id="IPR019786">
    <property type="entry name" value="Zinc_finger_PHD-type_CS"/>
</dbReference>
<evidence type="ECO:0000259" key="12">
    <source>
        <dbReference type="PROSITE" id="PS51321"/>
    </source>
</evidence>
<feature type="compositionally biased region" description="Acidic residues" evidence="10">
    <location>
        <begin position="1640"/>
        <end position="1653"/>
    </location>
</feature>
<dbReference type="Proteomes" id="UP001367676">
    <property type="component" value="Unassembled WGS sequence"/>
</dbReference>
<feature type="compositionally biased region" description="Basic and acidic residues" evidence="10">
    <location>
        <begin position="1987"/>
        <end position="1996"/>
    </location>
</feature>
<feature type="compositionally biased region" description="Polar residues" evidence="10">
    <location>
        <begin position="318"/>
        <end position="327"/>
    </location>
</feature>
<keyword evidence="14" id="KW-1185">Reference proteome</keyword>
<feature type="compositionally biased region" description="Polar residues" evidence="10">
    <location>
        <begin position="1620"/>
        <end position="1639"/>
    </location>
</feature>
<feature type="region of interest" description="Disordered" evidence="10">
    <location>
        <begin position="984"/>
        <end position="1047"/>
    </location>
</feature>
<feature type="region of interest" description="Disordered" evidence="10">
    <location>
        <begin position="271"/>
        <end position="358"/>
    </location>
</feature>
<feature type="region of interest" description="Disordered" evidence="10">
    <location>
        <begin position="1581"/>
        <end position="1601"/>
    </location>
</feature>
<feature type="compositionally biased region" description="Basic and acidic residues" evidence="10">
    <location>
        <begin position="987"/>
        <end position="1028"/>
    </location>
</feature>
<feature type="region of interest" description="Disordered" evidence="10">
    <location>
        <begin position="410"/>
        <end position="509"/>
    </location>
</feature>
<organism evidence="13 14">
    <name type="scientific">Parthenolecanium corni</name>
    <dbReference type="NCBI Taxonomy" id="536013"/>
    <lineage>
        <taxon>Eukaryota</taxon>
        <taxon>Metazoa</taxon>
        <taxon>Ecdysozoa</taxon>
        <taxon>Arthropoda</taxon>
        <taxon>Hexapoda</taxon>
        <taxon>Insecta</taxon>
        <taxon>Pterygota</taxon>
        <taxon>Neoptera</taxon>
        <taxon>Paraneoptera</taxon>
        <taxon>Hemiptera</taxon>
        <taxon>Sternorrhyncha</taxon>
        <taxon>Coccoidea</taxon>
        <taxon>Coccidae</taxon>
        <taxon>Parthenolecanium</taxon>
    </lineage>
</organism>
<dbReference type="GO" id="GO:0008270">
    <property type="term" value="F:zinc ion binding"/>
    <property type="evidence" value="ECO:0007669"/>
    <property type="project" value="UniProtKB-KW"/>
</dbReference>
<dbReference type="SMART" id="SM00249">
    <property type="entry name" value="PHD"/>
    <property type="match status" value="1"/>
</dbReference>
<dbReference type="CDD" id="cd15552">
    <property type="entry name" value="PHD_PHF3_like"/>
    <property type="match status" value="1"/>
</dbReference>
<feature type="compositionally biased region" description="Basic and acidic residues" evidence="10">
    <location>
        <begin position="1805"/>
        <end position="1818"/>
    </location>
</feature>
<feature type="compositionally biased region" description="Basic and acidic residues" evidence="10">
    <location>
        <begin position="486"/>
        <end position="501"/>
    </location>
</feature>
<evidence type="ECO:0000313" key="14">
    <source>
        <dbReference type="Proteomes" id="UP001367676"/>
    </source>
</evidence>
<feature type="domain" description="TFIIS central" evidence="12">
    <location>
        <begin position="1047"/>
        <end position="1166"/>
    </location>
</feature>
<evidence type="ECO:0000256" key="9">
    <source>
        <dbReference type="SAM" id="Coils"/>
    </source>
</evidence>
<feature type="region of interest" description="Disordered" evidence="10">
    <location>
        <begin position="1620"/>
        <end position="1668"/>
    </location>
</feature>
<comment type="subcellular location">
    <subcellularLocation>
        <location evidence="1">Nucleus</location>
    </subcellularLocation>
</comment>
<proteinExistence type="predicted"/>
<dbReference type="InterPro" id="IPR001965">
    <property type="entry name" value="Znf_PHD"/>
</dbReference>
<evidence type="ECO:0000256" key="3">
    <source>
        <dbReference type="ARBA" id="ARBA00022771"/>
    </source>
</evidence>
<dbReference type="InterPro" id="IPR037259">
    <property type="entry name" value="BRK_sf"/>
</dbReference>
<dbReference type="PROSITE" id="PS51321">
    <property type="entry name" value="TFIIS_CENTRAL"/>
    <property type="match status" value="1"/>
</dbReference>
<dbReference type="InterPro" id="IPR036575">
    <property type="entry name" value="TFIIS_cen_dom_sf"/>
</dbReference>
<dbReference type="SUPFAM" id="SSF57903">
    <property type="entry name" value="FYVE/PHD zinc finger"/>
    <property type="match status" value="1"/>
</dbReference>
<feature type="domain" description="PHD-type" evidence="11">
    <location>
        <begin position="619"/>
        <end position="673"/>
    </location>
</feature>
<accession>A0AAN9TRB9</accession>
<protein>
    <recommendedName>
        <fullName evidence="15">PHD finger protein 3</fullName>
    </recommendedName>
</protein>
<dbReference type="SUPFAM" id="SSF46942">
    <property type="entry name" value="Elongation factor TFIIS domain 2"/>
    <property type="match status" value="1"/>
</dbReference>
<dbReference type="PANTHER" id="PTHR11477">
    <property type="entry name" value="TRANSCRIPTION FACTOR S-II ZINC FINGER DOMAIN-CONTAINING PROTEIN"/>
    <property type="match status" value="1"/>
</dbReference>
<feature type="compositionally biased region" description="Basic and acidic residues" evidence="10">
    <location>
        <begin position="545"/>
        <end position="557"/>
    </location>
</feature>
<dbReference type="Gene3D" id="3.30.40.10">
    <property type="entry name" value="Zinc/RING finger domain, C3HC4 (zinc finger)"/>
    <property type="match status" value="1"/>
</dbReference>
<feature type="region of interest" description="Disordered" evidence="10">
    <location>
        <begin position="545"/>
        <end position="614"/>
    </location>
</feature>
<dbReference type="Gene3D" id="3.40.5.120">
    <property type="match status" value="1"/>
</dbReference>
<dbReference type="Pfam" id="PF00628">
    <property type="entry name" value="PHD"/>
    <property type="match status" value="1"/>
</dbReference>
<evidence type="ECO:0000256" key="6">
    <source>
        <dbReference type="ARBA" id="ARBA00023163"/>
    </source>
</evidence>
<feature type="compositionally biased region" description="Low complexity" evidence="10">
    <location>
        <begin position="704"/>
        <end position="724"/>
    </location>
</feature>
<keyword evidence="2" id="KW-0479">Metal-binding</keyword>
<dbReference type="PANTHER" id="PTHR11477:SF51">
    <property type="entry name" value="PROTEIN PARTNER OF SNF, ISOFORM B"/>
    <property type="match status" value="1"/>
</dbReference>
<dbReference type="Pfam" id="PF07744">
    <property type="entry name" value="SPOC"/>
    <property type="match status" value="1"/>
</dbReference>
<gene>
    <name evidence="13" type="ORF">V9T40_003471</name>
</gene>
<feature type="compositionally biased region" description="Basic and acidic residues" evidence="10">
    <location>
        <begin position="1967"/>
        <end position="1976"/>
    </location>
</feature>
<feature type="compositionally biased region" description="Basic and acidic residues" evidence="10">
    <location>
        <begin position="2006"/>
        <end position="2017"/>
    </location>
</feature>
<dbReference type="Pfam" id="PF07533">
    <property type="entry name" value="BRK"/>
    <property type="match status" value="1"/>
</dbReference>
<feature type="compositionally biased region" description="Basic residues" evidence="10">
    <location>
        <begin position="1247"/>
        <end position="1269"/>
    </location>
</feature>
<dbReference type="InterPro" id="IPR019787">
    <property type="entry name" value="Znf_PHD-finger"/>
</dbReference>
<sequence>MSCSQFIEHDDEDKSDTLVVIVNGDGTVSVDRETLERVLHQQCRAAVSVIKLEDANEPDSQSGRVNADENDVSSEDRETIMNKVNLIVEGYYPPPPLNMASKNNGSADSVVSSTVATPPLPQSSSDFLDLLSEGLEIPVSNVQNTSNEGDSLVDAFSEMAPEQLKQVETALHSEKAKQILGDDVTSVLDTLKMKEEDDWVHFDHCYTSVYGNRKSSPSPSKNENVIVQDSEEATYVTFKVGELGIASETKSPPVETKNETESVASKEIIEEIEEKSEISEPQEESAKLKKKTIAPISTSTPKNENSAEKTAIPKRNTSDITKSLINSSREKRALHILSKVKRKSTSKSEEPPPVERVVTEDEVDGIKVFKPTRNDKKLVRPFPFSKENKNILLPRSSLIQTKLNFNKKEGKELVAPGGPVKATVVPKEKPEGPITRPEVPVPKNRTTSISENDDTSKNAKKETPRKPQTPVTPETFGPALFSTPDIIRKINNDEPTKENDKPVTPVEPSIVDETADIEKKMSALENGEAILDRIHMQFEMQNKERYSSLSDDDRLLSDLENTDDESSQMDTEISTSVDTTKMMEANDSNSEFSPRRSSNDDKTENSDKEDVDYEDDPNKLWCICNKPHGNRFMICCDACDNWYHGSCVGVTRPMGEKMEHNGTEWLCPSCKKEKSAKERESKLKSANRNIINRAGGKQSIQNMSNSLSSSASDTSTSGPSTSSERSSHQVTPIRRKSSSQPIKIPPSRLCIECKENEIMPNAIYCSKACIVRQVDAFIRCNSSPSDPLPDEQKIIVVDKERDHRITGMRAPSVANLKEWLMEHPSYEIVRPSAFPMSRPVFTPKPQKPNKPIQKPSEGPKSSTPIAKDIQNAANKTKSVLKFNDGSVTLDGNAQTTIRQFFGSKSTSDANPLKIKKIEDSSGTILIREGNVLRTISTISSKKDTDAKLKEKQRQIRLITAQQHSKQGEEQKTIHHIVRKVSLPPLNVDKEKKRKIEVPVKDKPPQPPKEKFASKKVELKRQDSKKSLEEGGESNEQPSSAAKGPEPIRAKLKKNLSDLFVSRLKDIADLTIPEADVIALATQVEEELFNFFKDTGQKYKNKYRSLVFNLKDQKNNLFRRVADKSLSPHQLVRLTPEELASTELAQWREREAKHEIDMIKKTELENLSQSKVLVVKTHKGELEIEPDSLPPSKTDTVVPDLQPDEIPVEQDRGRTYTSSTLNRDREKASSSVKDKDASFKDSGGEKKDRHKKSEHRDRDRHKSRKHRHRSSERDHNRSRSRRRSRSVEKESHKSSTTAEKSSGSHRSRSSDKSRGSSRNSDKDRHQSRSKRKRSRSRSRRKHRSGERRDEPVATIAATEAVLSHETSEIATEPSEKLPASVAMTEKPTEDEEKIAADLLSSYNAVDVDLSDMEPTSTVTIKTPPYSRSPEPPSYVWKGTISMPEIGKIHTVLKEVSGNCEGLDEDLQPLIECVGRLRPEVMWRYISEVKKSGHEILVLRFEVQDESQRMSYLSLYSHLSSKNRMGVFGNSSPGIKDFYMMTLASHSPIPQVLLPLDGPGFEDNRSHMLLGIIVRTRRKRYSTKISQSSSRRKVETESSSAATSMLPPVVAPVLENDSFTPPHSPTSVFVNNSVTAPTSNVVEDDEPYSPEDDEPYSPGAIDDAPSTKPATDLDREMEEIELKIAEERQKIQKYGNECGQAAPEMYSPTSSFPAEVETPSVQLPDDLQQLLNSFSKRTSESTTTTTTATILQTDPIISAYKSHSANDDEEAAVEEIFSSPEIIEETPAPAAAATTTTELPVEAAPVDEAKVSRDPRRKPVADLYPTPVNQPPPPGMEEEYPAAAALPASTTVADPALIPMSVAEYPVPMQATAPFGYTAAAAAVATVPQYPPPTMMAGHPPMYMTAAPVFPQPGALPFGPIPAAQMYVPPAVLHHDPSMIPLPMDSSDQSNLLKRKATDDIDDDDDDPDKGRKSDSKTKKNPSYYSSDAKSRRSDSRSPTRHKGSGYDSHRRSYQRDDAEYGSNSRYSHKHGKGYSSRRSGYWKGGNDYSSSHRKYSDRSRRSRSSSREKSSRRS</sequence>
<name>A0AAN9TRB9_9HEMI</name>
<keyword evidence="3 8" id="KW-0863">Zinc-finger</keyword>
<dbReference type="InterPro" id="IPR012921">
    <property type="entry name" value="SPOC_C"/>
</dbReference>
<comment type="caution">
    <text evidence="13">The sequence shown here is derived from an EMBL/GenBank/DDBJ whole genome shotgun (WGS) entry which is preliminary data.</text>
</comment>
<dbReference type="Pfam" id="PF07500">
    <property type="entry name" value="TFIIS_M"/>
    <property type="match status" value="1"/>
</dbReference>